<keyword evidence="5" id="KW-1185">Reference proteome</keyword>
<dbReference type="GeneID" id="14308729"/>
<proteinExistence type="predicted"/>
<dbReference type="AlphaFoldDB" id="L0H8S1"/>
<dbReference type="EMBL" id="CP003167">
    <property type="protein sequence ID" value="AGB01142.1"/>
    <property type="molecule type" value="Genomic_DNA"/>
</dbReference>
<organism evidence="4 5">
    <name type="scientific">Methanoregula formicica (strain DSM 22288 / NBRC 105244 / SMSP)</name>
    <dbReference type="NCBI Taxonomy" id="593750"/>
    <lineage>
        <taxon>Archaea</taxon>
        <taxon>Methanobacteriati</taxon>
        <taxon>Methanobacteriota</taxon>
        <taxon>Stenosarchaea group</taxon>
        <taxon>Methanomicrobia</taxon>
        <taxon>Methanomicrobiales</taxon>
        <taxon>Methanoregulaceae</taxon>
        <taxon>Methanoregula</taxon>
    </lineage>
</organism>
<evidence type="ECO:0000259" key="3">
    <source>
        <dbReference type="PROSITE" id="PS51186"/>
    </source>
</evidence>
<evidence type="ECO:0000313" key="4">
    <source>
        <dbReference type="EMBL" id="AGB01142.1"/>
    </source>
</evidence>
<sequence>MHSYEKQEKSSLVVEFFPVKDTDMDAILEIYNHYILNSTATFHSEKLSRTDLEEFLFLSHLKYPAFLITEKGEMIGYCFLTQYKKRQAYDRSAELSIYLKPGFTGKGIGLSALDHLEAAAKEAGIHVLVGTICGENQASIRLMEKAGFSKCAHLKNIGEKFGKVLDVVMYQKEI</sequence>
<keyword evidence="2 4" id="KW-0012">Acyltransferase</keyword>
<dbReference type="PANTHER" id="PTHR43072">
    <property type="entry name" value="N-ACETYLTRANSFERASE"/>
    <property type="match status" value="1"/>
</dbReference>
<gene>
    <name evidence="4" type="ordered locus">Metfor_0056</name>
</gene>
<accession>L0H8S1</accession>
<dbReference type="InterPro" id="IPR016181">
    <property type="entry name" value="Acyl_CoA_acyltransferase"/>
</dbReference>
<dbReference type="GO" id="GO:0016747">
    <property type="term" value="F:acyltransferase activity, transferring groups other than amino-acyl groups"/>
    <property type="evidence" value="ECO:0007669"/>
    <property type="project" value="InterPro"/>
</dbReference>
<dbReference type="PANTHER" id="PTHR43072:SF23">
    <property type="entry name" value="UPF0039 PROTEIN C11D3.02C"/>
    <property type="match status" value="1"/>
</dbReference>
<evidence type="ECO:0000256" key="2">
    <source>
        <dbReference type="ARBA" id="ARBA00023315"/>
    </source>
</evidence>
<dbReference type="PROSITE" id="PS51186">
    <property type="entry name" value="GNAT"/>
    <property type="match status" value="1"/>
</dbReference>
<keyword evidence="1 4" id="KW-0808">Transferase</keyword>
<dbReference type="STRING" id="593750.Metfor_0056"/>
<protein>
    <submittedName>
        <fullName evidence="4">Sortase-like acyltransferase</fullName>
    </submittedName>
</protein>
<name>L0H8S1_METFS</name>
<dbReference type="InParanoid" id="L0H8S1"/>
<dbReference type="Gene3D" id="3.40.630.30">
    <property type="match status" value="1"/>
</dbReference>
<dbReference type="RefSeq" id="WP_015284106.1">
    <property type="nucleotide sequence ID" value="NC_019943.1"/>
</dbReference>
<dbReference type="OrthoDB" id="129730at2157"/>
<dbReference type="HOGENOM" id="CLU_013985_4_3_2"/>
<dbReference type="Pfam" id="PF13420">
    <property type="entry name" value="Acetyltransf_4"/>
    <property type="match status" value="1"/>
</dbReference>
<feature type="domain" description="N-acetyltransferase" evidence="3">
    <location>
        <begin position="14"/>
        <end position="174"/>
    </location>
</feature>
<dbReference type="InterPro" id="IPR000182">
    <property type="entry name" value="GNAT_dom"/>
</dbReference>
<evidence type="ECO:0000256" key="1">
    <source>
        <dbReference type="ARBA" id="ARBA00022679"/>
    </source>
</evidence>
<reference evidence="4 5" key="2">
    <citation type="journal article" date="2014" name="Genome Announc.">
        <title>Complete Genome Sequence of Methanoregula formicica SMSPT, a Mesophilic Hydrogenotrophic Methanogen Isolated from a Methanogenic Upflow Anaerobic Sludge Blanket Reactor.</title>
        <authorList>
            <person name="Yamamoto K."/>
            <person name="Tamaki H."/>
            <person name="Cadillo-Quiroz H."/>
            <person name="Imachi H."/>
            <person name="Kyrpides N."/>
            <person name="Woyke T."/>
            <person name="Goodwin L."/>
            <person name="Zinder S.H."/>
            <person name="Kamagata Y."/>
            <person name="Liu W.T."/>
        </authorList>
    </citation>
    <scope>NUCLEOTIDE SEQUENCE [LARGE SCALE GENOMIC DNA]</scope>
    <source>
        <strain evidence="5">DSM 22288 / NBRC 105244 / SMSP</strain>
    </source>
</reference>
<dbReference type="KEGG" id="mfo:Metfor_0056"/>
<dbReference type="CDD" id="cd04301">
    <property type="entry name" value="NAT_SF"/>
    <property type="match status" value="1"/>
</dbReference>
<evidence type="ECO:0000313" key="5">
    <source>
        <dbReference type="Proteomes" id="UP000010824"/>
    </source>
</evidence>
<dbReference type="Proteomes" id="UP000010824">
    <property type="component" value="Chromosome"/>
</dbReference>
<dbReference type="eggNOG" id="arCOG00830">
    <property type="taxonomic scope" value="Archaea"/>
</dbReference>
<reference evidence="5" key="1">
    <citation type="submission" date="2011-12" db="EMBL/GenBank/DDBJ databases">
        <title>Complete sequence of Methanoregula formicicum SMSP.</title>
        <authorList>
            <person name="Lucas S."/>
            <person name="Han J."/>
            <person name="Lapidus A."/>
            <person name="Cheng J.-F."/>
            <person name="Goodwin L."/>
            <person name="Pitluck S."/>
            <person name="Peters L."/>
            <person name="Ovchinnikova G."/>
            <person name="Teshima H."/>
            <person name="Detter J.C."/>
            <person name="Han C."/>
            <person name="Tapia R."/>
            <person name="Land M."/>
            <person name="Hauser L."/>
            <person name="Kyrpides N."/>
            <person name="Ivanova N."/>
            <person name="Pagani I."/>
            <person name="Imachi H."/>
            <person name="Tamaki H."/>
            <person name="Sekiguchi Y."/>
            <person name="Kamagata Y."/>
            <person name="Cadillo-Quiroz H."/>
            <person name="Zinder S."/>
            <person name="Liu W.-T."/>
            <person name="Woyke T."/>
        </authorList>
    </citation>
    <scope>NUCLEOTIDE SEQUENCE [LARGE SCALE GENOMIC DNA]</scope>
    <source>
        <strain evidence="5">DSM 22288 / NBRC 105244 / SMSP</strain>
    </source>
</reference>
<dbReference type="SUPFAM" id="SSF55729">
    <property type="entry name" value="Acyl-CoA N-acyltransferases (Nat)"/>
    <property type="match status" value="1"/>
</dbReference>